<dbReference type="OrthoDB" id="6019893at2759"/>
<protein>
    <recommendedName>
        <fullName evidence="12">DENN domain-containing protein 5</fullName>
    </recommendedName>
</protein>
<feature type="compositionally biased region" description="Polar residues" evidence="6">
    <location>
        <begin position="680"/>
        <end position="696"/>
    </location>
</feature>
<name>A0A8T0DRI3_9TREM</name>
<feature type="compositionally biased region" description="Polar residues" evidence="6">
    <location>
        <begin position="960"/>
        <end position="976"/>
    </location>
</feature>
<evidence type="ECO:0000256" key="6">
    <source>
        <dbReference type="SAM" id="MobiDB-lite"/>
    </source>
</evidence>
<comment type="caution">
    <text evidence="5">Lacks conserved residue(s) required for the propagation of feature annotation.</text>
</comment>
<proteinExistence type="inferred from homology"/>
<evidence type="ECO:0000259" key="8">
    <source>
        <dbReference type="PROSITE" id="PS50211"/>
    </source>
</evidence>
<feature type="domain" description="UDENN" evidence="8">
    <location>
        <begin position="30"/>
        <end position="633"/>
    </location>
</feature>
<evidence type="ECO:0000259" key="7">
    <source>
        <dbReference type="PROSITE" id="PS50095"/>
    </source>
</evidence>
<dbReference type="InterPro" id="IPR047278">
    <property type="entry name" value="DEN5A/B"/>
</dbReference>
<dbReference type="Gene3D" id="3.40.50.11500">
    <property type="match status" value="1"/>
</dbReference>
<dbReference type="GO" id="GO:0005085">
    <property type="term" value="F:guanyl-nucleotide exchange factor activity"/>
    <property type="evidence" value="ECO:0007669"/>
    <property type="project" value="InterPro"/>
</dbReference>
<dbReference type="PROSITE" id="PS50211">
    <property type="entry name" value="DENN"/>
    <property type="match status" value="1"/>
</dbReference>
<feature type="region of interest" description="Disordered" evidence="6">
    <location>
        <begin position="1080"/>
        <end position="1111"/>
    </location>
</feature>
<evidence type="ECO:0000256" key="2">
    <source>
        <dbReference type="ARBA" id="ARBA00006664"/>
    </source>
</evidence>
<dbReference type="SMART" id="SM00799">
    <property type="entry name" value="DENN"/>
    <property type="match status" value="1"/>
</dbReference>
<feature type="domain" description="RUN" evidence="9">
    <location>
        <begin position="920"/>
        <end position="1280"/>
    </location>
</feature>
<dbReference type="Pfam" id="PF03456">
    <property type="entry name" value="uDENN"/>
    <property type="match status" value="1"/>
</dbReference>
<evidence type="ECO:0000256" key="1">
    <source>
        <dbReference type="ARBA" id="ARBA00004370"/>
    </source>
</evidence>
<evidence type="ECO:0000259" key="9">
    <source>
        <dbReference type="PROSITE" id="PS50826"/>
    </source>
</evidence>
<dbReference type="InterPro" id="IPR037213">
    <property type="entry name" value="Run_dom_sf"/>
</dbReference>
<keyword evidence="11" id="KW-1185">Reference proteome</keyword>
<organism evidence="10 11">
    <name type="scientific">Paragonimus westermani</name>
    <dbReference type="NCBI Taxonomy" id="34504"/>
    <lineage>
        <taxon>Eukaryota</taxon>
        <taxon>Metazoa</taxon>
        <taxon>Spiralia</taxon>
        <taxon>Lophotrochozoa</taxon>
        <taxon>Platyhelminthes</taxon>
        <taxon>Trematoda</taxon>
        <taxon>Digenea</taxon>
        <taxon>Plagiorchiida</taxon>
        <taxon>Troglotremata</taxon>
        <taxon>Troglotrematidae</taxon>
        <taxon>Paragonimus</taxon>
    </lineage>
</organism>
<dbReference type="GO" id="GO:0016020">
    <property type="term" value="C:membrane"/>
    <property type="evidence" value="ECO:0007669"/>
    <property type="project" value="UniProtKB-SubCell"/>
</dbReference>
<feature type="compositionally biased region" description="Polar residues" evidence="6">
    <location>
        <begin position="1032"/>
        <end position="1048"/>
    </location>
</feature>
<dbReference type="Pfam" id="PF02141">
    <property type="entry name" value="DENN"/>
    <property type="match status" value="1"/>
</dbReference>
<comment type="subcellular location">
    <subcellularLocation>
        <location evidence="1">Membrane</location>
    </subcellularLocation>
</comment>
<comment type="similarity">
    <text evidence="2">Belongs to the RAB6IP1 family.</text>
</comment>
<dbReference type="InterPro" id="IPR037516">
    <property type="entry name" value="Tripartite_DENN"/>
</dbReference>
<dbReference type="Pfam" id="PF02759">
    <property type="entry name" value="RUN"/>
    <property type="match status" value="2"/>
</dbReference>
<feature type="domain" description="PLAT" evidence="7">
    <location>
        <begin position="1284"/>
        <end position="1391"/>
    </location>
</feature>
<sequence>MLKERIIDYFYTCGLDEQVGLERLDFDKTSGVGVRNYDLLPLEKSFKSKVLQHFPEYVPNCTFDAESTSLVTMPNGLRLCTQRKVHLRNYTSPRRHTFIITREDGSRVHGLALLFPVEVTHVNIKEAVCSLQDLLIGNLPQEHWSSKGDDQRPLYDRNSDVLFTMKAFGVLSRFPFIHGLFGWLEDLWASMFISVSSSLSVEECIHKLLHQTTLPDPGQFFTFTGAFRKHFGYVPAVTAPIQSLMDGQFEVPGCVELPLFEYSMLELLRLIHLDDLLRLFACVLMEHRIILFSSEYYRLMLVAEGITCLLLPFVWSHVYAPILPLSLAHFVDAPVPYIMGIKHCETATNADSYTEYSERCSIHEFHIQSNMPVELASEANVCYVYVDDGRVIVPDEVPQFPNHEQVKRSLSALLDVSLSITTAVDAVADHSRTADSVLVPAAPIPRPRPQSVLSASRWMSRKRSALCTAVTDPMLLPDPSDCESVAVAFELGSDELLSDVGVDVNTSSDLLDEYLKACALSARNIVSEMDFSGYTRLLHFNTAVRTIFLQNFAKIFRDYDKFIASENPSGDPSQIRNTASMPSSHSGLQAFDKVGFLSDQPETHLPFLSAFLETQMFASFLDSRANRAPPRSSPGVTQLTCPSNLSLNVSMFDHVISQAAQTGDDGTKRRVPTRKPSDVPDTNRTLPNVSGLTSSGPLPDLLAGATRDSPNAYKWSNFPRLVGPPTVGVTHTSSVAFSTRSKTDGAGQFPTLLTDRLALPHERHAFFEQSVQPVMRTSTSAQHAASKRLVNRLRFPTSSAPVSPPLYPTPDTRLLVQPKPIVTGFMSTPTRRSCPFVAVNGKLKNIQNQPVPHVNSRVVRAFAQSHQFAAIQRAGMAQANWDFVDTLLDECKHRTKRMVLKKMGHEAIELGYVDPTVSVVEENTLVSGLCDLLERIWSHGLNQKSGKSASWSHLLKFVHRQQSADQPSTRSTSNEHTPIGPSSSSSTSSSCGNSPNNTRSQPRQPTTNSYGVSRVSGSRASQTVKKGVHHGSSIQLDNAGDQSGTLKSSLDLPARPSLQMLNVPSDQLPKLDANVTMHESVCSPSKDGTDVSRASSMSKCSSRDHSVSSSTLTVPHSSKALFQMFEWSNFTSSRSKVPGPHPAPVKSPLFSRPAFVGSLSSSSSSSSMNHPPTGPSMTIDLCSIFGTRMLDHSLTNSVTTVRNMRGVKTDIGFARAFVRLALEKKLLSSHLSRLLMDVKLLRKLYSRYAFLRCEEEREQFLVHLLALNAVDYYSFTRMMTQAQLSYLVFIYSGRKHGFPSTANAWIRIHGHLGSTEPIPLPRGVNFIEIKHTNLGLLSIVQVGHDNAGPTPKWFIEFILIYSPVTNHLYLFPCSHWLGRGIEDDALERILIGEKIRLADGEPRLIPNTLDDAGKSSNQVQSFSLVWRPTDQRNLNAMTIHEQLANAINQLLKYFCKSSGRQNVASLTWLWCGERGLVPSLHLVFTYGFRSSRLFQRRIYVWDYLEKVTAAFAFDLGLGAPTHSTVPSPVAPRASSGFSTHSLPRSSRSRISQTIGSLTPKTLHSSLSSATVRDQRMVTDSRKPVGYAYSQPNSPAVARVFSTSASSASFHHGQQLMMMLPPQQVYTGDPSTIEYNSVTALKQLAVQLILCVQTINASGMHLGKEGRFQRFICRAVREHLLCGWLTILALSPITAQMYESKCFLLNHDLRQTVQGLLVALDEYDFPLEPVLCGEC</sequence>
<evidence type="ECO:0000256" key="3">
    <source>
        <dbReference type="ARBA" id="ARBA00022737"/>
    </source>
</evidence>
<keyword evidence="3" id="KW-0677">Repeat</keyword>
<dbReference type="PROSITE" id="PS50826">
    <property type="entry name" value="RUN"/>
    <property type="match status" value="2"/>
</dbReference>
<reference evidence="10 11" key="1">
    <citation type="submission" date="2019-07" db="EMBL/GenBank/DDBJ databases">
        <title>Annotation for the trematode Paragonimus westermani.</title>
        <authorList>
            <person name="Choi Y.-J."/>
        </authorList>
    </citation>
    <scope>NUCLEOTIDE SEQUENCE [LARGE SCALE GENOMIC DNA]</scope>
    <source>
        <strain evidence="10">180907_Pwestermani</strain>
    </source>
</reference>
<evidence type="ECO:0000313" key="11">
    <source>
        <dbReference type="Proteomes" id="UP000699462"/>
    </source>
</evidence>
<feature type="domain" description="RUN" evidence="9">
    <location>
        <begin position="1467"/>
        <end position="1731"/>
    </location>
</feature>
<dbReference type="Gene3D" id="2.60.60.20">
    <property type="entry name" value="PLAT/LH2 domain"/>
    <property type="match status" value="1"/>
</dbReference>
<dbReference type="PROSITE" id="PS50095">
    <property type="entry name" value="PLAT"/>
    <property type="match status" value="1"/>
</dbReference>
<dbReference type="Pfam" id="PF01477">
    <property type="entry name" value="PLAT"/>
    <property type="match status" value="1"/>
</dbReference>
<dbReference type="Gene3D" id="1.20.58.900">
    <property type="match status" value="3"/>
</dbReference>
<dbReference type="SMART" id="SM00593">
    <property type="entry name" value="RUN"/>
    <property type="match status" value="2"/>
</dbReference>
<gene>
    <name evidence="10" type="ORF">P879_03081</name>
</gene>
<dbReference type="InterPro" id="IPR043153">
    <property type="entry name" value="DENN_C"/>
</dbReference>
<dbReference type="PANTHER" id="PTHR46070:SF1">
    <property type="entry name" value="PINSTRIPE, ISOFORM A"/>
    <property type="match status" value="1"/>
</dbReference>
<dbReference type="EMBL" id="JTDF01001687">
    <property type="protein sequence ID" value="KAF8569678.1"/>
    <property type="molecule type" value="Genomic_DNA"/>
</dbReference>
<dbReference type="SMART" id="SM00801">
    <property type="entry name" value="dDENN"/>
    <property type="match status" value="1"/>
</dbReference>
<dbReference type="InterPro" id="IPR001024">
    <property type="entry name" value="PLAT/LH2_dom"/>
</dbReference>
<dbReference type="InterPro" id="IPR004012">
    <property type="entry name" value="Run_dom"/>
</dbReference>
<keyword evidence="4" id="KW-0472">Membrane</keyword>
<dbReference type="InterPro" id="IPR005113">
    <property type="entry name" value="uDENN_dom"/>
</dbReference>
<evidence type="ECO:0000256" key="5">
    <source>
        <dbReference type="PROSITE-ProRule" id="PRU00152"/>
    </source>
</evidence>
<dbReference type="Proteomes" id="UP000699462">
    <property type="component" value="Unassembled WGS sequence"/>
</dbReference>
<feature type="compositionally biased region" description="Polar residues" evidence="6">
    <location>
        <begin position="1535"/>
        <end position="1550"/>
    </location>
</feature>
<feature type="compositionally biased region" description="Polar residues" evidence="6">
    <location>
        <begin position="999"/>
        <end position="1024"/>
    </location>
</feature>
<evidence type="ECO:0000313" key="10">
    <source>
        <dbReference type="EMBL" id="KAF8569678.1"/>
    </source>
</evidence>
<dbReference type="InterPro" id="IPR001194">
    <property type="entry name" value="cDENN_dom"/>
</dbReference>
<dbReference type="SUPFAM" id="SSF140741">
    <property type="entry name" value="RUN domain-like"/>
    <property type="match status" value="3"/>
</dbReference>
<dbReference type="InterPro" id="IPR005112">
    <property type="entry name" value="dDENN_dom"/>
</dbReference>
<dbReference type="GO" id="GO:0031267">
    <property type="term" value="F:small GTPase binding"/>
    <property type="evidence" value="ECO:0007669"/>
    <property type="project" value="InterPro"/>
</dbReference>
<feature type="compositionally biased region" description="Low complexity" evidence="6">
    <location>
        <begin position="977"/>
        <end position="998"/>
    </location>
</feature>
<feature type="region of interest" description="Disordered" evidence="6">
    <location>
        <begin position="1526"/>
        <end position="1550"/>
    </location>
</feature>
<comment type="caution">
    <text evidence="10">The sequence shown here is derived from an EMBL/GenBank/DDBJ whole genome shotgun (WGS) entry which is preliminary data.</text>
</comment>
<evidence type="ECO:0000256" key="4">
    <source>
        <dbReference type="ARBA" id="ARBA00023136"/>
    </source>
</evidence>
<accession>A0A8T0DRI3</accession>
<dbReference type="Pfam" id="PF03455">
    <property type="entry name" value="dDENN"/>
    <property type="match status" value="1"/>
</dbReference>
<dbReference type="PANTHER" id="PTHR46070">
    <property type="entry name" value="PINSTRIPE, ISOFORM A"/>
    <property type="match status" value="1"/>
</dbReference>
<feature type="region of interest" description="Disordered" evidence="6">
    <location>
        <begin position="659"/>
        <end position="699"/>
    </location>
</feature>
<dbReference type="InterPro" id="IPR036392">
    <property type="entry name" value="PLAT/LH2_dom_sf"/>
</dbReference>
<evidence type="ECO:0008006" key="12">
    <source>
        <dbReference type="Google" id="ProtNLM"/>
    </source>
</evidence>
<dbReference type="SMART" id="SM00800">
    <property type="entry name" value="uDENN"/>
    <property type="match status" value="1"/>
</dbReference>
<feature type="region of interest" description="Disordered" evidence="6">
    <location>
        <begin position="960"/>
        <end position="1050"/>
    </location>
</feature>
<dbReference type="SUPFAM" id="SSF49723">
    <property type="entry name" value="Lipase/lipooxygenase domain (PLAT/LH2 domain)"/>
    <property type="match status" value="1"/>
</dbReference>